<reference evidence="2" key="3">
    <citation type="submission" date="2018-07" db="EMBL/GenBank/DDBJ databases">
        <title>WGS assembly of Glycine max.</title>
        <authorList>
            <person name="Schmutz J."/>
            <person name="Cannon S."/>
            <person name="Schlueter J."/>
            <person name="Ma J."/>
            <person name="Mitros T."/>
            <person name="Nelson W."/>
            <person name="Hyten D."/>
            <person name="Song Q."/>
            <person name="Thelen J."/>
            <person name="Cheng J."/>
            <person name="Xu D."/>
            <person name="Hellsten U."/>
            <person name="May G."/>
            <person name="Yu Y."/>
            <person name="Sakurai T."/>
            <person name="Umezawa T."/>
            <person name="Bhattacharyya M."/>
            <person name="Sandhu D."/>
            <person name="Valliyodan B."/>
            <person name="Lindquist E."/>
            <person name="Peto M."/>
            <person name="Grant D."/>
            <person name="Shu S."/>
            <person name="Goodstein D."/>
            <person name="Barry K."/>
            <person name="Futrell-Griggs M."/>
            <person name="Abernathy B."/>
            <person name="Du J."/>
            <person name="Tian Z."/>
            <person name="Zhu L."/>
            <person name="Gill N."/>
            <person name="Joshi T."/>
            <person name="Libault M."/>
            <person name="Sethuraman A."/>
            <person name="Zhang X."/>
            <person name="Shinozaki K."/>
            <person name="Nguyen H."/>
            <person name="Wing R."/>
            <person name="Cregan P."/>
            <person name="Specht J."/>
            <person name="Grimwood J."/>
            <person name="Rokhsar D."/>
            <person name="Stacey G."/>
            <person name="Shoemaker R."/>
            <person name="Jackson S."/>
        </authorList>
    </citation>
    <scope>NUCLEOTIDE SEQUENCE</scope>
    <source>
        <tissue evidence="2">Callus</tissue>
    </source>
</reference>
<reference evidence="2 3" key="1">
    <citation type="journal article" date="2010" name="Nature">
        <title>Genome sequence of the palaeopolyploid soybean.</title>
        <authorList>
            <person name="Schmutz J."/>
            <person name="Cannon S.B."/>
            <person name="Schlueter J."/>
            <person name="Ma J."/>
            <person name="Mitros T."/>
            <person name="Nelson W."/>
            <person name="Hyten D.L."/>
            <person name="Song Q."/>
            <person name="Thelen J.J."/>
            <person name="Cheng J."/>
            <person name="Xu D."/>
            <person name="Hellsten U."/>
            <person name="May G.D."/>
            <person name="Yu Y."/>
            <person name="Sakurai T."/>
            <person name="Umezawa T."/>
            <person name="Bhattacharyya M.K."/>
            <person name="Sandhu D."/>
            <person name="Valliyodan B."/>
            <person name="Lindquist E."/>
            <person name="Peto M."/>
            <person name="Grant D."/>
            <person name="Shu S."/>
            <person name="Goodstein D."/>
            <person name="Barry K."/>
            <person name="Futrell-Griggs M."/>
            <person name="Abernathy B."/>
            <person name="Du J."/>
            <person name="Tian Z."/>
            <person name="Zhu L."/>
            <person name="Gill N."/>
            <person name="Joshi T."/>
            <person name="Libault M."/>
            <person name="Sethuraman A."/>
            <person name="Zhang X.-C."/>
            <person name="Shinozaki K."/>
            <person name="Nguyen H.T."/>
            <person name="Wing R.A."/>
            <person name="Cregan P."/>
            <person name="Specht J."/>
            <person name="Grimwood J."/>
            <person name="Rokhsar D."/>
            <person name="Stacey G."/>
            <person name="Shoemaker R.C."/>
            <person name="Jackson S.A."/>
        </authorList>
    </citation>
    <scope>NUCLEOTIDE SEQUENCE [LARGE SCALE GENOMIC DNA]</scope>
    <source>
        <strain evidence="3">cv. Williams 82</strain>
        <tissue evidence="2">Callus</tissue>
    </source>
</reference>
<dbReference type="EnsemblPlants" id="KRH09805">
    <property type="protein sequence ID" value="KRH09805"/>
    <property type="gene ID" value="GLYMA_15G012400"/>
</dbReference>
<organism evidence="2">
    <name type="scientific">Glycine max</name>
    <name type="common">Soybean</name>
    <name type="synonym">Glycine hispida</name>
    <dbReference type="NCBI Taxonomy" id="3847"/>
    <lineage>
        <taxon>Eukaryota</taxon>
        <taxon>Viridiplantae</taxon>
        <taxon>Streptophyta</taxon>
        <taxon>Embryophyta</taxon>
        <taxon>Tracheophyta</taxon>
        <taxon>Spermatophyta</taxon>
        <taxon>Magnoliopsida</taxon>
        <taxon>eudicotyledons</taxon>
        <taxon>Gunneridae</taxon>
        <taxon>Pentapetalae</taxon>
        <taxon>rosids</taxon>
        <taxon>fabids</taxon>
        <taxon>Fabales</taxon>
        <taxon>Fabaceae</taxon>
        <taxon>Papilionoideae</taxon>
        <taxon>50 kb inversion clade</taxon>
        <taxon>NPAAA clade</taxon>
        <taxon>indigoferoid/millettioid clade</taxon>
        <taxon>Phaseoleae</taxon>
        <taxon>Glycine</taxon>
        <taxon>Glycine subgen. Soja</taxon>
    </lineage>
</organism>
<dbReference type="HOGENOM" id="CLU_2745055_0_0_1"/>
<dbReference type="PaxDb" id="3847-GLYMA15G01525.1"/>
<evidence type="ECO:0000256" key="1">
    <source>
        <dbReference type="SAM" id="MobiDB-lite"/>
    </source>
</evidence>
<name>K7M8W9_SOYBN</name>
<gene>
    <name evidence="2" type="ORF">GLYMA_15G012400</name>
</gene>
<protein>
    <submittedName>
        <fullName evidence="2 3">Uncharacterized protein</fullName>
    </submittedName>
</protein>
<feature type="region of interest" description="Disordered" evidence="1">
    <location>
        <begin position="1"/>
        <end position="36"/>
    </location>
</feature>
<evidence type="ECO:0000313" key="2">
    <source>
        <dbReference type="EMBL" id="KRH09805.1"/>
    </source>
</evidence>
<keyword evidence="4" id="KW-1185">Reference proteome</keyword>
<dbReference type="EMBL" id="CM000848">
    <property type="protein sequence ID" value="KRH09805.1"/>
    <property type="molecule type" value="Genomic_DNA"/>
</dbReference>
<proteinExistence type="predicted"/>
<reference evidence="3" key="2">
    <citation type="submission" date="2018-02" db="UniProtKB">
        <authorList>
            <consortium name="EnsemblPlants"/>
        </authorList>
    </citation>
    <scope>IDENTIFICATION</scope>
    <source>
        <strain evidence="3">Williams 82</strain>
    </source>
</reference>
<evidence type="ECO:0000313" key="3">
    <source>
        <dbReference type="EnsemblPlants" id="KRH09805"/>
    </source>
</evidence>
<accession>K7M8W9</accession>
<evidence type="ECO:0000313" key="4">
    <source>
        <dbReference type="Proteomes" id="UP000008827"/>
    </source>
</evidence>
<dbReference type="AlphaFoldDB" id="K7M8W9"/>
<dbReference type="Gramene" id="KRH09805">
    <property type="protein sequence ID" value="KRH09805"/>
    <property type="gene ID" value="GLYMA_15G012400"/>
</dbReference>
<sequence length="71" mass="8223">MSDLHLLKSPPDGTTNNRQWDIGKPIAGQRSCTEPSKQTQAQLKEWIRRSLNASIEVCFFDVRIYTSRFRV</sequence>
<dbReference type="Proteomes" id="UP000008827">
    <property type="component" value="Chromosome 15"/>
</dbReference>
<dbReference type="InParanoid" id="K7M8W9"/>